<reference evidence="2" key="2">
    <citation type="submission" date="2020-05" db="UniProtKB">
        <authorList>
            <consortium name="EnsemblMetazoa"/>
        </authorList>
    </citation>
    <scope>IDENTIFICATION</scope>
    <source>
        <strain evidence="2">maculatus3</strain>
    </source>
</reference>
<accession>A0A182SYS6</accession>
<proteinExistence type="predicted"/>
<dbReference type="EnsemblMetazoa" id="AMAM016165-RA">
    <property type="protein sequence ID" value="AMAM016165-PA"/>
    <property type="gene ID" value="AMAM016165"/>
</dbReference>
<organism evidence="2 3">
    <name type="scientific">Anopheles maculatus</name>
    <dbReference type="NCBI Taxonomy" id="74869"/>
    <lineage>
        <taxon>Eukaryota</taxon>
        <taxon>Metazoa</taxon>
        <taxon>Ecdysozoa</taxon>
        <taxon>Arthropoda</taxon>
        <taxon>Hexapoda</taxon>
        <taxon>Insecta</taxon>
        <taxon>Pterygota</taxon>
        <taxon>Neoptera</taxon>
        <taxon>Endopterygota</taxon>
        <taxon>Diptera</taxon>
        <taxon>Nematocera</taxon>
        <taxon>Culicoidea</taxon>
        <taxon>Culicidae</taxon>
        <taxon>Anophelinae</taxon>
        <taxon>Anopheles</taxon>
        <taxon>Anopheles maculatus group</taxon>
    </lineage>
</organism>
<dbReference type="Proteomes" id="UP000075901">
    <property type="component" value="Unassembled WGS sequence"/>
</dbReference>
<protein>
    <submittedName>
        <fullName evidence="2">Uncharacterized protein</fullName>
    </submittedName>
</protein>
<feature type="chain" id="PRO_5008136268" evidence="1">
    <location>
        <begin position="23"/>
        <end position="156"/>
    </location>
</feature>
<evidence type="ECO:0000313" key="3">
    <source>
        <dbReference type="Proteomes" id="UP000075901"/>
    </source>
</evidence>
<keyword evidence="3" id="KW-1185">Reference proteome</keyword>
<feature type="signal peptide" evidence="1">
    <location>
        <begin position="1"/>
        <end position="22"/>
    </location>
</feature>
<dbReference type="VEuPathDB" id="VectorBase:AMAM016165"/>
<reference evidence="3" key="1">
    <citation type="submission" date="2013-09" db="EMBL/GenBank/DDBJ databases">
        <title>The Genome Sequence of Anopheles maculatus species B.</title>
        <authorList>
            <consortium name="The Broad Institute Genomics Platform"/>
            <person name="Neafsey D.E."/>
            <person name="Besansky N."/>
            <person name="Howell P."/>
            <person name="Walton C."/>
            <person name="Young S.K."/>
            <person name="Zeng Q."/>
            <person name="Gargeya S."/>
            <person name="Fitzgerald M."/>
            <person name="Haas B."/>
            <person name="Abouelleil A."/>
            <person name="Allen A.W."/>
            <person name="Alvarado L."/>
            <person name="Arachchi H.M."/>
            <person name="Berlin A.M."/>
            <person name="Chapman S.B."/>
            <person name="Gainer-Dewar J."/>
            <person name="Goldberg J."/>
            <person name="Griggs A."/>
            <person name="Gujja S."/>
            <person name="Hansen M."/>
            <person name="Howarth C."/>
            <person name="Imamovic A."/>
            <person name="Ireland A."/>
            <person name="Larimer J."/>
            <person name="McCowan C."/>
            <person name="Murphy C."/>
            <person name="Pearson M."/>
            <person name="Poon T.W."/>
            <person name="Priest M."/>
            <person name="Roberts A."/>
            <person name="Saif S."/>
            <person name="Shea T."/>
            <person name="Sisk P."/>
            <person name="Sykes S."/>
            <person name="Wortman J."/>
            <person name="Nusbaum C."/>
            <person name="Birren B."/>
        </authorList>
    </citation>
    <scope>NUCLEOTIDE SEQUENCE [LARGE SCALE GENOMIC DNA]</scope>
    <source>
        <strain evidence="3">maculatus3</strain>
    </source>
</reference>
<sequence>IFLILIVVKFGCSVHIVCEVSAVCDIHDIRTSADFFVHRYMPSTVTIAMYQNLDIGFVNVAFFSTIPSYVTTVDIKNSKHIRWLVIPGQSSVSQLNIAHTGLRRIDVEKNSVLAELFVANSNVAQISPTISNLQATRNIGITNCMIESVDMVYTLR</sequence>
<dbReference type="AlphaFoldDB" id="A0A182SYS6"/>
<name>A0A182SYS6_9DIPT</name>
<evidence type="ECO:0000313" key="2">
    <source>
        <dbReference type="EnsemblMetazoa" id="AMAM016165-PA"/>
    </source>
</evidence>
<keyword evidence="1" id="KW-0732">Signal</keyword>
<evidence type="ECO:0000256" key="1">
    <source>
        <dbReference type="SAM" id="SignalP"/>
    </source>
</evidence>